<evidence type="ECO:0000313" key="3">
    <source>
        <dbReference type="Proteomes" id="UP001234178"/>
    </source>
</evidence>
<name>A0ABQ9YT87_9CRUS</name>
<evidence type="ECO:0000313" key="2">
    <source>
        <dbReference type="EMBL" id="KAK4003819.1"/>
    </source>
</evidence>
<gene>
    <name evidence="2" type="ORF">OUZ56_005571</name>
</gene>
<feature type="compositionally biased region" description="Polar residues" evidence="1">
    <location>
        <begin position="26"/>
        <end position="46"/>
    </location>
</feature>
<proteinExistence type="predicted"/>
<keyword evidence="3" id="KW-1185">Reference proteome</keyword>
<evidence type="ECO:0000256" key="1">
    <source>
        <dbReference type="SAM" id="MobiDB-lite"/>
    </source>
</evidence>
<feature type="compositionally biased region" description="Basic and acidic residues" evidence="1">
    <location>
        <begin position="61"/>
        <end position="79"/>
    </location>
</feature>
<comment type="caution">
    <text evidence="2">The sequence shown here is derived from an EMBL/GenBank/DDBJ whole genome shotgun (WGS) entry which is preliminary data.</text>
</comment>
<feature type="compositionally biased region" description="Basic residues" evidence="1">
    <location>
        <begin position="1"/>
        <end position="10"/>
    </location>
</feature>
<reference evidence="2 3" key="1">
    <citation type="journal article" date="2023" name="Nucleic Acids Res.">
        <title>The hologenome of Daphnia magna reveals possible DNA methylation and microbiome-mediated evolution of the host genome.</title>
        <authorList>
            <person name="Chaturvedi A."/>
            <person name="Li X."/>
            <person name="Dhandapani V."/>
            <person name="Marshall H."/>
            <person name="Kissane S."/>
            <person name="Cuenca-Cambronero M."/>
            <person name="Asole G."/>
            <person name="Calvet F."/>
            <person name="Ruiz-Romero M."/>
            <person name="Marangio P."/>
            <person name="Guigo R."/>
            <person name="Rago D."/>
            <person name="Mirbahai L."/>
            <person name="Eastwood N."/>
            <person name="Colbourne J.K."/>
            <person name="Zhou J."/>
            <person name="Mallon E."/>
            <person name="Orsini L."/>
        </authorList>
    </citation>
    <scope>NUCLEOTIDE SEQUENCE [LARGE SCALE GENOMIC DNA]</scope>
    <source>
        <strain evidence="2">LRV0_1</strain>
    </source>
</reference>
<dbReference type="EMBL" id="JAOYFB010000001">
    <property type="protein sequence ID" value="KAK4003819.1"/>
    <property type="molecule type" value="Genomic_DNA"/>
</dbReference>
<protein>
    <submittedName>
        <fullName evidence="2">Uncharacterized protein</fullName>
    </submittedName>
</protein>
<feature type="region of interest" description="Disordered" evidence="1">
    <location>
        <begin position="1"/>
        <end position="110"/>
    </location>
</feature>
<organism evidence="2 3">
    <name type="scientific">Daphnia magna</name>
    <dbReference type="NCBI Taxonomy" id="35525"/>
    <lineage>
        <taxon>Eukaryota</taxon>
        <taxon>Metazoa</taxon>
        <taxon>Ecdysozoa</taxon>
        <taxon>Arthropoda</taxon>
        <taxon>Crustacea</taxon>
        <taxon>Branchiopoda</taxon>
        <taxon>Diplostraca</taxon>
        <taxon>Cladocera</taxon>
        <taxon>Anomopoda</taxon>
        <taxon>Daphniidae</taxon>
        <taxon>Daphnia</taxon>
    </lineage>
</organism>
<sequence length="164" mass="18215">MKKIRKKNKRRLDEEPESGEGGGNRVTRSSLDSSTSRKAGNSQSLPPASRCKRWLPTSAHTYKEPTACRDTRLTARMGKDIQNGGVYKRSTSTRGRQMGPMKTTFEKPFDGLHPSSDTKCYKYAKGSQFTQGSFFKDLREASQLQAKPTLNVLSDVGPNPDSPL</sequence>
<dbReference type="Proteomes" id="UP001234178">
    <property type="component" value="Unassembled WGS sequence"/>
</dbReference>
<accession>A0ABQ9YT87</accession>